<reference evidence="3" key="1">
    <citation type="journal article" date="2020" name="mSystems">
        <title>Genome- and Community-Level Interaction Insights into Carbon Utilization and Element Cycling Functions of Hydrothermarchaeota in Hydrothermal Sediment.</title>
        <authorList>
            <person name="Zhou Z."/>
            <person name="Liu Y."/>
            <person name="Xu W."/>
            <person name="Pan J."/>
            <person name="Luo Z.H."/>
            <person name="Li M."/>
        </authorList>
    </citation>
    <scope>NUCLEOTIDE SEQUENCE [LARGE SCALE GENOMIC DNA]</scope>
    <source>
        <strain evidence="3">SpSt-186</strain>
    </source>
</reference>
<keyword evidence="1" id="KW-0175">Coiled coil</keyword>
<feature type="coiled-coil region" evidence="1">
    <location>
        <begin position="28"/>
        <end position="62"/>
    </location>
</feature>
<dbReference type="InterPro" id="IPR021803">
    <property type="entry name" value="DUF3373"/>
</dbReference>
<evidence type="ECO:0000313" key="3">
    <source>
        <dbReference type="EMBL" id="HEQ88611.1"/>
    </source>
</evidence>
<dbReference type="AlphaFoldDB" id="A0A7V2EFM6"/>
<feature type="signal peptide" evidence="2">
    <location>
        <begin position="1"/>
        <end position="27"/>
    </location>
</feature>
<name>A0A7V2EFM6_9BACT</name>
<evidence type="ECO:0000256" key="2">
    <source>
        <dbReference type="SAM" id="SignalP"/>
    </source>
</evidence>
<gene>
    <name evidence="3" type="ORF">ENP06_04280</name>
</gene>
<comment type="caution">
    <text evidence="3">The sequence shown here is derived from an EMBL/GenBank/DDBJ whole genome shotgun (WGS) entry which is preliminary data.</text>
</comment>
<keyword evidence="2" id="KW-0732">Signal</keyword>
<proteinExistence type="predicted"/>
<dbReference type="EMBL" id="DSHW01000325">
    <property type="protein sequence ID" value="HEQ88611.1"/>
    <property type="molecule type" value="Genomic_DNA"/>
</dbReference>
<accession>A0A7V2EFM6</accession>
<sequence length="553" mass="61531">MAKKGGPNMKRVFASFLLLVAPLAVFGQQSSQDEAEKLRQQLKEIEKRLQKVEKQAAQDRIRFGGDYRFEAHSIAATIPDYYDGMALQAGLVNTMFYYGATGQLPTSPAAVQQFIASHYGDYLYFANSLTFDQLKSAMASFPPQMQQQLMMMLLPGAYRHGYDADNSLMYTNRLRLTMDADVAENVTFSGRLAMYKTWGDSTAVQVFNGQANSFSIDGNTVGVPNSDILRVERAYFTWNNIAGLPLYLSIGRRPSTGGPPMNLRKGELRGGTPMGSLIDFQFDGITVGYHLGEHSTLRFCYGRGYESGFGNGEVLKQPADRLEDADFFGINWDIYSDDNTLLQTTVARAFNITDGFNGLIVLPANPLTGQPVNAPVVMRFTPSANLGDMDIAGVLLQRKDGPFDWFLNVNYVKSHPDPVTTPFGGLFSDPFEVPKSHSGSMWYLGGRYTFNNDHTMVGLEYNHGSKYWFNFTPAQDDIFAPKTAARGDVAEAYLIHQLAKRFFVRLGVINYQYDYSGSSWHLGAPKKLDSKPILGFPTYDDATVVTLSMTARF</sequence>
<dbReference type="Pfam" id="PF11853">
    <property type="entry name" value="DUF3373"/>
    <property type="match status" value="1"/>
</dbReference>
<evidence type="ECO:0000256" key="1">
    <source>
        <dbReference type="SAM" id="Coils"/>
    </source>
</evidence>
<feature type="chain" id="PRO_5030811033" evidence="2">
    <location>
        <begin position="28"/>
        <end position="553"/>
    </location>
</feature>
<protein>
    <submittedName>
        <fullName evidence="3">DUF3373 family protein</fullName>
    </submittedName>
</protein>
<organism evidence="3">
    <name type="scientific">Thermoanaerobaculum aquaticum</name>
    <dbReference type="NCBI Taxonomy" id="1312852"/>
    <lineage>
        <taxon>Bacteria</taxon>
        <taxon>Pseudomonadati</taxon>
        <taxon>Acidobacteriota</taxon>
        <taxon>Thermoanaerobaculia</taxon>
        <taxon>Thermoanaerobaculales</taxon>
        <taxon>Thermoanaerobaculaceae</taxon>
        <taxon>Thermoanaerobaculum</taxon>
    </lineage>
</organism>